<evidence type="ECO:0000313" key="2">
    <source>
        <dbReference type="Proteomes" id="UP000824469"/>
    </source>
</evidence>
<feature type="non-terminal residue" evidence="1">
    <location>
        <position position="1"/>
    </location>
</feature>
<sequence>GSRTSRTLVPNCLAQQLVVFLPLSVGSASRTRRVLLSQMSLCFTGRLEAFRPIR</sequence>
<dbReference type="EMBL" id="JAHRHJ020000001">
    <property type="protein sequence ID" value="KAH9329711.1"/>
    <property type="molecule type" value="Genomic_DNA"/>
</dbReference>
<gene>
    <name evidence="1" type="ORF">KI387_001819</name>
</gene>
<accession>A0AA38GWF0</accession>
<protein>
    <submittedName>
        <fullName evidence="1">Uncharacterized protein</fullName>
    </submittedName>
</protein>
<feature type="non-terminal residue" evidence="1">
    <location>
        <position position="54"/>
    </location>
</feature>
<keyword evidence="2" id="KW-1185">Reference proteome</keyword>
<dbReference type="AlphaFoldDB" id="A0AA38GWF0"/>
<evidence type="ECO:0000313" key="1">
    <source>
        <dbReference type="EMBL" id="KAH9329711.1"/>
    </source>
</evidence>
<dbReference type="Proteomes" id="UP000824469">
    <property type="component" value="Unassembled WGS sequence"/>
</dbReference>
<reference evidence="1 2" key="1">
    <citation type="journal article" date="2021" name="Nat. Plants">
        <title>The Taxus genome provides insights into paclitaxel biosynthesis.</title>
        <authorList>
            <person name="Xiong X."/>
            <person name="Gou J."/>
            <person name="Liao Q."/>
            <person name="Li Y."/>
            <person name="Zhou Q."/>
            <person name="Bi G."/>
            <person name="Li C."/>
            <person name="Du R."/>
            <person name="Wang X."/>
            <person name="Sun T."/>
            <person name="Guo L."/>
            <person name="Liang H."/>
            <person name="Lu P."/>
            <person name="Wu Y."/>
            <person name="Zhang Z."/>
            <person name="Ro D.K."/>
            <person name="Shang Y."/>
            <person name="Huang S."/>
            <person name="Yan J."/>
        </authorList>
    </citation>
    <scope>NUCLEOTIDE SEQUENCE [LARGE SCALE GENOMIC DNA]</scope>
    <source>
        <strain evidence="1">Ta-2019</strain>
    </source>
</reference>
<comment type="caution">
    <text evidence="1">The sequence shown here is derived from an EMBL/GenBank/DDBJ whole genome shotgun (WGS) entry which is preliminary data.</text>
</comment>
<proteinExistence type="predicted"/>
<organism evidence="1 2">
    <name type="scientific">Taxus chinensis</name>
    <name type="common">Chinese yew</name>
    <name type="synonym">Taxus wallichiana var. chinensis</name>
    <dbReference type="NCBI Taxonomy" id="29808"/>
    <lineage>
        <taxon>Eukaryota</taxon>
        <taxon>Viridiplantae</taxon>
        <taxon>Streptophyta</taxon>
        <taxon>Embryophyta</taxon>
        <taxon>Tracheophyta</taxon>
        <taxon>Spermatophyta</taxon>
        <taxon>Pinopsida</taxon>
        <taxon>Pinidae</taxon>
        <taxon>Conifers II</taxon>
        <taxon>Cupressales</taxon>
        <taxon>Taxaceae</taxon>
        <taxon>Taxus</taxon>
    </lineage>
</organism>
<name>A0AA38GWF0_TAXCH</name>